<gene>
    <name evidence="1" type="ORF">G3V95_23540</name>
</gene>
<evidence type="ECO:0000313" key="2">
    <source>
        <dbReference type="Proteomes" id="UP000469708"/>
    </source>
</evidence>
<proteinExistence type="predicted"/>
<protein>
    <recommendedName>
        <fullName evidence="3">Phage tail protein</fullName>
    </recommendedName>
</protein>
<dbReference type="EMBL" id="JAAGYI010000081">
    <property type="protein sequence ID" value="NEM88397.1"/>
    <property type="molecule type" value="Genomic_DNA"/>
</dbReference>
<name>A0A6D0Y966_ECOLX</name>
<dbReference type="Gene3D" id="1.20.120.20">
    <property type="entry name" value="Apolipoprotein"/>
    <property type="match status" value="1"/>
</dbReference>
<organism evidence="1 2">
    <name type="scientific">Escherichia coli</name>
    <dbReference type="NCBI Taxonomy" id="562"/>
    <lineage>
        <taxon>Bacteria</taxon>
        <taxon>Pseudomonadati</taxon>
        <taxon>Pseudomonadota</taxon>
        <taxon>Gammaproteobacteria</taxon>
        <taxon>Enterobacterales</taxon>
        <taxon>Enterobacteriaceae</taxon>
        <taxon>Escherichia</taxon>
    </lineage>
</organism>
<evidence type="ECO:0008006" key="3">
    <source>
        <dbReference type="Google" id="ProtNLM"/>
    </source>
</evidence>
<dbReference type="AlphaFoldDB" id="A0A6D0Y966"/>
<sequence length="327" mass="35256">MFAVLGDIEFEVVTYWDGFDASFGMDYAEHSRIEGKPGLQFIGEKLDEVSISLVFHEHYCQPDVELARLRDAMVAHQALALVFGNGDYRGWFVITDIRATSQQTDGLGNVQALSAELSLKEYIGDPKNPLTPPAVSGDDPNIDSWSDDADDSFSGSDMFEDLGDITDGLGEVSDALDAAAQAFDEAVSWAEDMAGQVEDAIGEAMEQVGDLVDDVLGPLEEMLDEVVSPLEDILDDVLSPLDDVLQTLTDITDGSVLADVLGDVGQYASQIYDEISGTLTGFEDISLDNFTTVFSQALDVVRNGQSLMEECSPAVSRLAAAIITRSV</sequence>
<dbReference type="Proteomes" id="UP000469708">
    <property type="component" value="Unassembled WGS sequence"/>
</dbReference>
<dbReference type="InterPro" id="IPR009734">
    <property type="entry name" value="Myoviridae_GpU"/>
</dbReference>
<reference evidence="1 2" key="1">
    <citation type="submission" date="2020-02" db="EMBL/GenBank/DDBJ databases">
        <authorList>
            <person name="Subbiah M."/>
            <person name="Call D."/>
        </authorList>
    </citation>
    <scope>NUCLEOTIDE SEQUENCE [LARGE SCALE GENOMIC DNA]</scope>
    <source>
        <strain evidence="1 2">8375wC2</strain>
    </source>
</reference>
<comment type="caution">
    <text evidence="1">The sequence shown here is derived from an EMBL/GenBank/DDBJ whole genome shotgun (WGS) entry which is preliminary data.</text>
</comment>
<dbReference type="Pfam" id="PF06995">
    <property type="entry name" value="Phage_P2_GpU"/>
    <property type="match status" value="1"/>
</dbReference>
<accession>A0A6D0Y966</accession>
<evidence type="ECO:0000313" key="1">
    <source>
        <dbReference type="EMBL" id="NEM88397.1"/>
    </source>
</evidence>